<dbReference type="PIRSF" id="PIRSF000109">
    <property type="entry name" value="6PGD"/>
    <property type="match status" value="1"/>
</dbReference>
<comment type="similarity">
    <text evidence="2 6">Belongs to the 6-phosphogluconate dehydrogenase family.</text>
</comment>
<sequence>MGGGMALLFAENGIQVSLKDPSSETMDEVLRKAREEPHIADGMIRKFTRDDELCASLGTPKVFVFSLPHGTVGDGVLESLLPYLEKGDIIIDAGNEHWANTQRRQGKCYTRGVRYVGMGVSGGYQAARAGPSMCPGGDDESLDLVLPLLRKVAAKDKNGTPCVAKAGTGGAGHYVKMVHNGIEHGMMSAISEAFDLMKKGLGMSDDEIGDVFEAWNKDGELRGTFLIWIGADICRAKDSSRNNERVLDTVEDKVVQDITGEEGTGIWSNEQAITHHIPAPTLTSAHYLRLASADRAQRLRAQKTMGGDGFPPQKLDVSAGQKKEFVEFLHQAVYAACLAAYTQGLNLIERANRANHWNVDFAAVLQIWRAGCIIQADYIAELLQPILAQHKALDSINLLFQPSVMAELRPRHPALRDVVVKAVAADHVVPALSASLEYLKYQTGAELPTAFYEAELDYFGAHMYDRKGEEGTGAPTEGKYHFEWKPARSSKA</sequence>
<evidence type="ECO:0000313" key="9">
    <source>
        <dbReference type="EMBL" id="KAF2143992.1"/>
    </source>
</evidence>
<keyword evidence="5 6" id="KW-0570">Pentose shunt</keyword>
<dbReference type="InterPro" id="IPR036291">
    <property type="entry name" value="NAD(P)-bd_dom_sf"/>
</dbReference>
<feature type="domain" description="6-phosphogluconate dehydrogenase C-terminal" evidence="8">
    <location>
        <begin position="172"/>
        <end position="485"/>
    </location>
</feature>
<dbReference type="FunFam" id="3.40.50.720:FF:000634">
    <property type="entry name" value="6-phosphogluconate dehydrogenase, decarboxylating"/>
    <property type="match status" value="1"/>
</dbReference>
<protein>
    <recommendedName>
        <fullName evidence="6">6-phosphogluconate dehydrogenase, decarboxylating</fullName>
        <ecNumber evidence="6">1.1.1.44</ecNumber>
    </recommendedName>
</protein>
<dbReference type="EMBL" id="ML995480">
    <property type="protein sequence ID" value="KAF2143992.1"/>
    <property type="molecule type" value="Genomic_DNA"/>
</dbReference>
<evidence type="ECO:0000256" key="4">
    <source>
        <dbReference type="ARBA" id="ARBA00023064"/>
    </source>
</evidence>
<keyword evidence="4" id="KW-0311">Gluconate utilization</keyword>
<dbReference type="InterPro" id="IPR013328">
    <property type="entry name" value="6PGD_dom2"/>
</dbReference>
<dbReference type="AlphaFoldDB" id="A0A6A6BIM0"/>
<evidence type="ECO:0000256" key="7">
    <source>
        <dbReference type="PIRSR" id="PIRSR000109-1"/>
    </source>
</evidence>
<evidence type="ECO:0000256" key="2">
    <source>
        <dbReference type="ARBA" id="ARBA00008419"/>
    </source>
</evidence>
<evidence type="ECO:0000259" key="8">
    <source>
        <dbReference type="SMART" id="SM01350"/>
    </source>
</evidence>
<dbReference type="SUPFAM" id="SSF51735">
    <property type="entry name" value="NAD(P)-binding Rossmann-fold domains"/>
    <property type="match status" value="1"/>
</dbReference>
<dbReference type="Gene3D" id="1.10.1040.10">
    <property type="entry name" value="N-(1-d-carboxylethyl)-l-norvaline Dehydrogenase, domain 2"/>
    <property type="match status" value="1"/>
</dbReference>
<dbReference type="GO" id="GO:0004616">
    <property type="term" value="F:phosphogluconate dehydrogenase (decarboxylating) activity"/>
    <property type="evidence" value="ECO:0007669"/>
    <property type="project" value="UniProtKB-EC"/>
</dbReference>
<dbReference type="Proteomes" id="UP000799438">
    <property type="component" value="Unassembled WGS sequence"/>
</dbReference>
<dbReference type="OrthoDB" id="434986at2759"/>
<keyword evidence="10" id="KW-1185">Reference proteome</keyword>
<dbReference type="UniPathway" id="UPA00115">
    <property type="reaction ID" value="UER00410"/>
</dbReference>
<dbReference type="InterPro" id="IPR006115">
    <property type="entry name" value="6PGDH_NADP-bd"/>
</dbReference>
<reference evidence="9" key="1">
    <citation type="journal article" date="2020" name="Stud. Mycol.">
        <title>101 Dothideomycetes genomes: a test case for predicting lifestyles and emergence of pathogens.</title>
        <authorList>
            <person name="Haridas S."/>
            <person name="Albert R."/>
            <person name="Binder M."/>
            <person name="Bloem J."/>
            <person name="Labutti K."/>
            <person name="Salamov A."/>
            <person name="Andreopoulos B."/>
            <person name="Baker S."/>
            <person name="Barry K."/>
            <person name="Bills G."/>
            <person name="Bluhm B."/>
            <person name="Cannon C."/>
            <person name="Castanera R."/>
            <person name="Culley D."/>
            <person name="Daum C."/>
            <person name="Ezra D."/>
            <person name="Gonzalez J."/>
            <person name="Henrissat B."/>
            <person name="Kuo A."/>
            <person name="Liang C."/>
            <person name="Lipzen A."/>
            <person name="Lutzoni F."/>
            <person name="Magnuson J."/>
            <person name="Mondo S."/>
            <person name="Nolan M."/>
            <person name="Ohm R."/>
            <person name="Pangilinan J."/>
            <person name="Park H.-J."/>
            <person name="Ramirez L."/>
            <person name="Alfaro M."/>
            <person name="Sun H."/>
            <person name="Tritt A."/>
            <person name="Yoshinaga Y."/>
            <person name="Zwiers L.-H."/>
            <person name="Turgeon B."/>
            <person name="Goodwin S."/>
            <person name="Spatafora J."/>
            <person name="Crous P."/>
            <person name="Grigoriev I."/>
        </authorList>
    </citation>
    <scope>NUCLEOTIDE SEQUENCE</scope>
    <source>
        <strain evidence="9">CBS 121167</strain>
    </source>
</reference>
<dbReference type="InterPro" id="IPR006114">
    <property type="entry name" value="6PGDH_C"/>
</dbReference>
<accession>A0A6A6BIM0</accession>
<evidence type="ECO:0000256" key="1">
    <source>
        <dbReference type="ARBA" id="ARBA00004874"/>
    </source>
</evidence>
<gene>
    <name evidence="9" type="ORF">K452DRAFT_223513</name>
</gene>
<evidence type="ECO:0000256" key="3">
    <source>
        <dbReference type="ARBA" id="ARBA00023002"/>
    </source>
</evidence>
<dbReference type="Gene3D" id="1.20.5.320">
    <property type="entry name" value="6-Phosphogluconate Dehydrogenase, domain 3"/>
    <property type="match status" value="1"/>
</dbReference>
<dbReference type="GO" id="GO:0006098">
    <property type="term" value="P:pentose-phosphate shunt"/>
    <property type="evidence" value="ECO:0007669"/>
    <property type="project" value="UniProtKB-UniPathway"/>
</dbReference>
<comment type="pathway">
    <text evidence="1 6">Carbohydrate degradation; pentose phosphate pathway; D-ribulose 5-phosphate from D-glucose 6-phosphate (oxidative stage): step 3/3.</text>
</comment>
<dbReference type="SMART" id="SM01350">
    <property type="entry name" value="6PGD"/>
    <property type="match status" value="1"/>
</dbReference>
<comment type="subunit">
    <text evidence="6">Homodimer.</text>
</comment>
<dbReference type="Pfam" id="PF00393">
    <property type="entry name" value="6PGD"/>
    <property type="match status" value="1"/>
</dbReference>
<feature type="active site" description="Proton acceptor" evidence="7">
    <location>
        <position position="176"/>
    </location>
</feature>
<proteinExistence type="inferred from homology"/>
<evidence type="ECO:0000256" key="5">
    <source>
        <dbReference type="ARBA" id="ARBA00023126"/>
    </source>
</evidence>
<dbReference type="SUPFAM" id="SSF48179">
    <property type="entry name" value="6-phosphogluconate dehydrogenase C-terminal domain-like"/>
    <property type="match status" value="1"/>
</dbReference>
<comment type="function">
    <text evidence="6">Catalyzes the oxidative decarboxylation of 6-phosphogluconate to ribulose 5-phosphate and CO(2), with concomitant reduction of NADP to NADPH.</text>
</comment>
<dbReference type="PANTHER" id="PTHR11811">
    <property type="entry name" value="6-PHOSPHOGLUCONATE DEHYDROGENASE"/>
    <property type="match status" value="1"/>
</dbReference>
<organism evidence="9 10">
    <name type="scientific">Aplosporella prunicola CBS 121167</name>
    <dbReference type="NCBI Taxonomy" id="1176127"/>
    <lineage>
        <taxon>Eukaryota</taxon>
        <taxon>Fungi</taxon>
        <taxon>Dikarya</taxon>
        <taxon>Ascomycota</taxon>
        <taxon>Pezizomycotina</taxon>
        <taxon>Dothideomycetes</taxon>
        <taxon>Dothideomycetes incertae sedis</taxon>
        <taxon>Botryosphaeriales</taxon>
        <taxon>Aplosporellaceae</taxon>
        <taxon>Aplosporella</taxon>
    </lineage>
</organism>
<dbReference type="Pfam" id="PF03446">
    <property type="entry name" value="NAD_binding_2"/>
    <property type="match status" value="1"/>
</dbReference>
<dbReference type="InterPro" id="IPR008927">
    <property type="entry name" value="6-PGluconate_DH-like_C_sf"/>
</dbReference>
<dbReference type="GO" id="GO:0050661">
    <property type="term" value="F:NADP binding"/>
    <property type="evidence" value="ECO:0007669"/>
    <property type="project" value="InterPro"/>
</dbReference>
<dbReference type="Gene3D" id="3.40.50.720">
    <property type="entry name" value="NAD(P)-binding Rossmann-like Domain"/>
    <property type="match status" value="1"/>
</dbReference>
<dbReference type="GO" id="GO:0019521">
    <property type="term" value="P:D-gluconate metabolic process"/>
    <property type="evidence" value="ECO:0007669"/>
    <property type="project" value="UniProtKB-KW"/>
</dbReference>
<feature type="active site" description="Proton acceptor" evidence="7">
    <location>
        <position position="183"/>
    </location>
</feature>
<dbReference type="InterPro" id="IPR006113">
    <property type="entry name" value="6PGDH_Gnd/GntZ"/>
</dbReference>
<evidence type="ECO:0000256" key="6">
    <source>
        <dbReference type="PIRNR" id="PIRNR000109"/>
    </source>
</evidence>
<keyword evidence="3 6" id="KW-0560">Oxidoreductase</keyword>
<comment type="catalytic activity">
    <reaction evidence="6">
        <text>6-phospho-D-gluconate + NADP(+) = D-ribulose 5-phosphate + CO2 + NADPH</text>
        <dbReference type="Rhea" id="RHEA:10116"/>
        <dbReference type="ChEBI" id="CHEBI:16526"/>
        <dbReference type="ChEBI" id="CHEBI:57783"/>
        <dbReference type="ChEBI" id="CHEBI:58121"/>
        <dbReference type="ChEBI" id="CHEBI:58349"/>
        <dbReference type="ChEBI" id="CHEBI:58759"/>
        <dbReference type="EC" id="1.1.1.44"/>
    </reaction>
</comment>
<dbReference type="PRINTS" id="PR00076">
    <property type="entry name" value="6PGDHDRGNASE"/>
</dbReference>
<dbReference type="InterPro" id="IPR006183">
    <property type="entry name" value="Pgluconate_DH"/>
</dbReference>
<keyword evidence="6" id="KW-0521">NADP</keyword>
<dbReference type="EC" id="1.1.1.44" evidence="6"/>
<evidence type="ECO:0000313" key="10">
    <source>
        <dbReference type="Proteomes" id="UP000799438"/>
    </source>
</evidence>
<dbReference type="GeneID" id="54294123"/>
<dbReference type="RefSeq" id="XP_033399704.1">
    <property type="nucleotide sequence ID" value="XM_033536627.1"/>
</dbReference>
<name>A0A6A6BIM0_9PEZI</name>